<dbReference type="RefSeq" id="WP_125463576.1">
    <property type="nucleotide sequence ID" value="NZ_CP034337.1"/>
</dbReference>
<dbReference type="GO" id="GO:0004519">
    <property type="term" value="F:endonuclease activity"/>
    <property type="evidence" value="ECO:0007669"/>
    <property type="project" value="UniProtKB-KW"/>
</dbReference>
<dbReference type="CDD" id="cd00085">
    <property type="entry name" value="HNHc"/>
    <property type="match status" value="1"/>
</dbReference>
<gene>
    <name evidence="2" type="ORF">EI693_10225</name>
</gene>
<dbReference type="InterPro" id="IPR003615">
    <property type="entry name" value="HNH_nuc"/>
</dbReference>
<evidence type="ECO:0000313" key="3">
    <source>
        <dbReference type="Proteomes" id="UP000272622"/>
    </source>
</evidence>
<keyword evidence="3" id="KW-1185">Reference proteome</keyword>
<name>A0ABM7CPV3_9PSED</name>
<proteinExistence type="predicted"/>
<evidence type="ECO:0000313" key="2">
    <source>
        <dbReference type="EMBL" id="AZL73441.1"/>
    </source>
</evidence>
<accession>A0ABM7CPV3</accession>
<keyword evidence="2" id="KW-0255">Endonuclease</keyword>
<keyword evidence="2" id="KW-0378">Hydrolase</keyword>
<dbReference type="InterPro" id="IPR002711">
    <property type="entry name" value="HNH"/>
</dbReference>
<protein>
    <submittedName>
        <fullName evidence="2">HNH endonuclease</fullName>
    </submittedName>
</protein>
<sequence>MTSRTKNALLALGIDSAAAQLLIEQGFTAATLKARSQDSLENLGLAPFQIENVLASSRPPIPEQTLCTILFKSKWTCCICRDAKKAVIVHHLVPWSESRSHAEDNLVLLCLDHHGEAHTTRQLSLNLTPERIRDARTRWYAEARAANLLETQRLADMISNDHRLLSVHRGAQAWSDEASIIFGNDGSIKEGLGERTLRQIGNVRGMLQERGIEQIGFAISASGSTWVILAATCDVDWLREMVWKAFFEAHDAQKY</sequence>
<reference evidence="2 3" key="1">
    <citation type="submission" date="2018-12" db="EMBL/GenBank/DDBJ databases">
        <authorList>
            <person name="Li S."/>
            <person name="Yang R."/>
            <person name="Chen G."/>
            <person name="Zou L."/>
            <person name="Zhang C."/>
            <person name="Chen Y."/>
            <person name="Liu Z."/>
            <person name="Li Y."/>
            <person name="Yan Y."/>
            <person name="Huang M."/>
            <person name="Chen T."/>
        </authorList>
    </citation>
    <scope>NUCLEOTIDE SEQUENCE [LARGE SCALE GENOMIC DNA]</scope>
    <source>
        <strain evidence="2 3">2014</strain>
    </source>
</reference>
<keyword evidence="2" id="KW-0540">Nuclease</keyword>
<dbReference type="Pfam" id="PF01844">
    <property type="entry name" value="HNH"/>
    <property type="match status" value="1"/>
</dbReference>
<dbReference type="Gene3D" id="1.10.30.50">
    <property type="match status" value="1"/>
</dbReference>
<evidence type="ECO:0000259" key="1">
    <source>
        <dbReference type="Pfam" id="PF01844"/>
    </source>
</evidence>
<feature type="domain" description="HNH" evidence="1">
    <location>
        <begin position="77"/>
        <end position="118"/>
    </location>
</feature>
<organism evidence="2 3">
    <name type="scientific">Pseudomonas oryziphila</name>
    <dbReference type="NCBI Taxonomy" id="2894079"/>
    <lineage>
        <taxon>Bacteria</taxon>
        <taxon>Pseudomonadati</taxon>
        <taxon>Pseudomonadota</taxon>
        <taxon>Gammaproteobacteria</taxon>
        <taxon>Pseudomonadales</taxon>
        <taxon>Pseudomonadaceae</taxon>
        <taxon>Pseudomonas</taxon>
    </lineage>
</organism>
<dbReference type="EMBL" id="CP034337">
    <property type="protein sequence ID" value="AZL73441.1"/>
    <property type="molecule type" value="Genomic_DNA"/>
</dbReference>
<dbReference type="Proteomes" id="UP000272622">
    <property type="component" value="Chromosome"/>
</dbReference>